<dbReference type="Proteomes" id="UP000281741">
    <property type="component" value="Chromosome"/>
</dbReference>
<evidence type="ECO:0000313" key="2">
    <source>
        <dbReference type="EMBL" id="AZA88272.1"/>
    </source>
</evidence>
<proteinExistence type="predicted"/>
<dbReference type="EMBL" id="CP033912">
    <property type="protein sequence ID" value="AZA96486.1"/>
    <property type="molecule type" value="Genomic_DNA"/>
</dbReference>
<organism evidence="1 5">
    <name type="scientific">Chryseobacterium shandongense</name>
    <dbReference type="NCBI Taxonomy" id="1493872"/>
    <lineage>
        <taxon>Bacteria</taxon>
        <taxon>Pseudomonadati</taxon>
        <taxon>Bacteroidota</taxon>
        <taxon>Flavobacteriia</taxon>
        <taxon>Flavobacteriales</taxon>
        <taxon>Weeksellaceae</taxon>
        <taxon>Chryseobacterium group</taxon>
        <taxon>Chryseobacterium</taxon>
    </lineage>
</organism>
<dbReference type="EMBL" id="CP033912">
    <property type="protein sequence ID" value="AZA96834.1"/>
    <property type="molecule type" value="Genomic_DNA"/>
</dbReference>
<accession>A0A3G6QW40</accession>
<dbReference type="EMBL" id="CP033915">
    <property type="protein sequence ID" value="AZA88272.1"/>
    <property type="molecule type" value="Genomic_DNA"/>
</dbReference>
<reference evidence="5 6" key="1">
    <citation type="submission" date="2018-11" db="EMBL/GenBank/DDBJ databases">
        <title>Proposal to divide the Flavobacteriaceae and reorganize its genera based on Amino Acid Identity values calculated from whole genome sequences.</title>
        <authorList>
            <person name="Nicholson A.C."/>
            <person name="Gulvik C.A."/>
            <person name="Whitney A.M."/>
            <person name="Humrighouse B.W."/>
            <person name="Bell M."/>
            <person name="Holmes B."/>
            <person name="Steigerwalt A.G."/>
            <person name="Villarma A."/>
            <person name="Sheth M."/>
            <person name="Batra D."/>
            <person name="Pryor J."/>
            <person name="Bernardet J.-F."/>
            <person name="Hugo C."/>
            <person name="Kampfer P."/>
            <person name="Newman J."/>
            <person name="McQuiston J.R."/>
        </authorList>
    </citation>
    <scope>NUCLEOTIDE SEQUENCE [LARGE SCALE GENOMIC DNA]</scope>
    <source>
        <strain evidence="1 5">G0207</strain>
        <strain evidence="3 6">H5143</strain>
    </source>
</reference>
<evidence type="ECO:0000313" key="1">
    <source>
        <dbReference type="EMBL" id="AZA87926.1"/>
    </source>
</evidence>
<dbReference type="Proteomes" id="UP000274073">
    <property type="component" value="Chromosome"/>
</dbReference>
<dbReference type="EMBL" id="CP033915">
    <property type="protein sequence ID" value="AZA87926.1"/>
    <property type="molecule type" value="Genomic_DNA"/>
</dbReference>
<evidence type="ECO:0000313" key="6">
    <source>
        <dbReference type="Proteomes" id="UP000281741"/>
    </source>
</evidence>
<evidence type="ECO:0000313" key="5">
    <source>
        <dbReference type="Proteomes" id="UP000274073"/>
    </source>
</evidence>
<keyword evidence="6" id="KW-1185">Reference proteome</keyword>
<sequence>MQSGKTGRRRGVDRMGDEGLRLLKKTLKFSSETFGQIKNNFYFCTRKYGAELTERSFVTKRKI</sequence>
<name>A0A3G6QW40_9FLAO</name>
<dbReference type="AlphaFoldDB" id="A0A3G6QW40"/>
<protein>
    <submittedName>
        <fullName evidence="1">Uncharacterized protein</fullName>
    </submittedName>
</protein>
<evidence type="ECO:0000313" key="4">
    <source>
        <dbReference type="EMBL" id="AZA96834.1"/>
    </source>
</evidence>
<evidence type="ECO:0000313" key="3">
    <source>
        <dbReference type="EMBL" id="AZA96486.1"/>
    </source>
</evidence>
<gene>
    <name evidence="1" type="ORF">EG349_14510</name>
    <name evidence="2" type="ORF">EG349_16560</name>
    <name evidence="3" type="ORF">EG353_13290</name>
    <name evidence="4" type="ORF">EG353_15350</name>
</gene>